<dbReference type="AlphaFoldDB" id="A0AAE3XR76"/>
<dbReference type="EMBL" id="JAVDQD010000006">
    <property type="protein sequence ID" value="MDR6241117.1"/>
    <property type="molecule type" value="Genomic_DNA"/>
</dbReference>
<accession>A0AAE3XR76</accession>
<reference evidence="1" key="1">
    <citation type="submission" date="2023-07" db="EMBL/GenBank/DDBJ databases">
        <title>Genomic Encyclopedia of Type Strains, Phase IV (KMG-IV): sequencing the most valuable type-strain genomes for metagenomic binning, comparative biology and taxonomic classification.</title>
        <authorList>
            <person name="Goeker M."/>
        </authorList>
    </citation>
    <scope>NUCLEOTIDE SEQUENCE</scope>
    <source>
        <strain evidence="1">DSM 26174</strain>
    </source>
</reference>
<evidence type="ECO:0000313" key="1">
    <source>
        <dbReference type="EMBL" id="MDR6241117.1"/>
    </source>
</evidence>
<gene>
    <name evidence="1" type="ORF">HNQ88_004193</name>
</gene>
<evidence type="ECO:0000313" key="2">
    <source>
        <dbReference type="Proteomes" id="UP001185092"/>
    </source>
</evidence>
<sequence>MINIFKRNKVNINSINIPDFGWARSVENKNIKQWINEEQTIALSLNFFDLKPDLPSIKDIKSLRDFYRNQIIEYNGGIIEVDLVEIKGFKIIKTIFKIPQEPTGMMYLGSLTIPFEKCSYVIKIQAPEVGMTGIRDSVIGNKLLNENVISIGENGYENWFEDPYDSKFIGGTLMNKSESIEFDSEFVDHPLSRVREILSEIQKEIIFNKEFEKINKFKK</sequence>
<name>A0AAE3XR76_9BACT</name>
<keyword evidence="2" id="KW-1185">Reference proteome</keyword>
<comment type="caution">
    <text evidence="1">The sequence shown here is derived from an EMBL/GenBank/DDBJ whole genome shotgun (WGS) entry which is preliminary data.</text>
</comment>
<proteinExistence type="predicted"/>
<dbReference type="Proteomes" id="UP001185092">
    <property type="component" value="Unassembled WGS sequence"/>
</dbReference>
<protein>
    <submittedName>
        <fullName evidence="1">Uncharacterized protein</fullName>
    </submittedName>
</protein>
<organism evidence="1 2">
    <name type="scientific">Aureibacter tunicatorum</name>
    <dbReference type="NCBI Taxonomy" id="866807"/>
    <lineage>
        <taxon>Bacteria</taxon>
        <taxon>Pseudomonadati</taxon>
        <taxon>Bacteroidota</taxon>
        <taxon>Cytophagia</taxon>
        <taxon>Cytophagales</taxon>
        <taxon>Persicobacteraceae</taxon>
        <taxon>Aureibacter</taxon>
    </lineage>
</organism>
<dbReference type="RefSeq" id="WP_309941668.1">
    <property type="nucleotide sequence ID" value="NZ_AP025305.1"/>
</dbReference>